<gene>
    <name evidence="3" type="primary">ppc_2</name>
    <name evidence="3" type="ORF">lpari_02496</name>
</gene>
<dbReference type="InterPro" id="IPR015813">
    <property type="entry name" value="Pyrv/PenolPyrv_kinase-like_dom"/>
</dbReference>
<dbReference type="PATRIC" id="fig|45071.7.peg.2666"/>
<evidence type="ECO:0000256" key="1">
    <source>
        <dbReference type="ARBA" id="ARBA00003670"/>
    </source>
</evidence>
<dbReference type="EMBL" id="LSOG01000066">
    <property type="protein sequence ID" value="OEH46555.1"/>
    <property type="molecule type" value="Genomic_DNA"/>
</dbReference>
<dbReference type="GO" id="GO:0006099">
    <property type="term" value="P:tricarboxylic acid cycle"/>
    <property type="evidence" value="ECO:0007669"/>
    <property type="project" value="InterPro"/>
</dbReference>
<comment type="caution">
    <text evidence="3">The sequence shown here is derived from an EMBL/GenBank/DDBJ whole genome shotgun (WGS) entry which is preliminary data.</text>
</comment>
<dbReference type="InterPro" id="IPR021135">
    <property type="entry name" value="PEP_COase"/>
</dbReference>
<evidence type="ECO:0000313" key="4">
    <source>
        <dbReference type="Proteomes" id="UP000095229"/>
    </source>
</evidence>
<dbReference type="Pfam" id="PF00311">
    <property type="entry name" value="PEPcase"/>
    <property type="match status" value="1"/>
</dbReference>
<comment type="function">
    <text evidence="1">Forms oxaloacetate, a four-carbon dicarboxylic acid source for the tricarboxylic acid cycle.</text>
</comment>
<name>A0A1E5JPV6_9GAMM</name>
<accession>A0A1E5JPV6</accession>
<dbReference type="GO" id="GO:0008964">
    <property type="term" value="F:phosphoenolpyruvate carboxylase activity"/>
    <property type="evidence" value="ECO:0007669"/>
    <property type="project" value="InterPro"/>
</dbReference>
<dbReference type="SUPFAM" id="SSF51621">
    <property type="entry name" value="Phosphoenolpyruvate/pyruvate domain"/>
    <property type="match status" value="1"/>
</dbReference>
<organism evidence="3 4">
    <name type="scientific">Legionella parisiensis</name>
    <dbReference type="NCBI Taxonomy" id="45071"/>
    <lineage>
        <taxon>Bacteria</taxon>
        <taxon>Pseudomonadati</taxon>
        <taxon>Pseudomonadota</taxon>
        <taxon>Gammaproteobacteria</taxon>
        <taxon>Legionellales</taxon>
        <taxon>Legionellaceae</taxon>
        <taxon>Legionella</taxon>
    </lineage>
</organism>
<keyword evidence="4" id="KW-1185">Reference proteome</keyword>
<reference evidence="3 4" key="1">
    <citation type="submission" date="2016-02" db="EMBL/GenBank/DDBJ databases">
        <title>Secondary metabolites in Legionella.</title>
        <authorList>
            <person name="Tobias N.J."/>
            <person name="Bode H.B."/>
        </authorList>
    </citation>
    <scope>NUCLEOTIDE SEQUENCE [LARGE SCALE GENOMIC DNA]</scope>
    <source>
        <strain evidence="3 4">DSM 19216</strain>
    </source>
</reference>
<protein>
    <recommendedName>
        <fullName evidence="2">Phosphoenolpyruvate carboxylase</fullName>
    </recommendedName>
</protein>
<dbReference type="Proteomes" id="UP000095229">
    <property type="component" value="Unassembled WGS sequence"/>
</dbReference>
<dbReference type="GO" id="GO:0015977">
    <property type="term" value="P:carbon fixation"/>
    <property type="evidence" value="ECO:0007669"/>
    <property type="project" value="InterPro"/>
</dbReference>
<evidence type="ECO:0000256" key="2">
    <source>
        <dbReference type="ARBA" id="ARBA00022419"/>
    </source>
</evidence>
<dbReference type="AlphaFoldDB" id="A0A1E5JPV6"/>
<sequence>MKQNVSHLPRDLSRMVSWSLTRLGKAIAEVYGEETYERIEQIRLSMQDTIGSESFVLRNALFSLQAELSKLDRNQLYQIAHGFSLIMELINACESAYRIFRINQREDKKSTLTGLRVFIMY</sequence>
<proteinExistence type="predicted"/>
<evidence type="ECO:0000313" key="3">
    <source>
        <dbReference type="EMBL" id="OEH46555.1"/>
    </source>
</evidence>
<keyword evidence="3" id="KW-0670">Pyruvate</keyword>